<organism evidence="1 2">
    <name type="scientific">Hyalomma marginatum</name>
    <dbReference type="NCBI Taxonomy" id="34627"/>
    <lineage>
        <taxon>Eukaryota</taxon>
        <taxon>Metazoa</taxon>
        <taxon>Ecdysozoa</taxon>
        <taxon>Arthropoda</taxon>
        <taxon>Chelicerata</taxon>
        <taxon>Arachnida</taxon>
        <taxon>Acari</taxon>
        <taxon>Parasitiformes</taxon>
        <taxon>Ixodida</taxon>
        <taxon>Ixodoidea</taxon>
        <taxon>Ixodidae</taxon>
        <taxon>Hyalomminae</taxon>
        <taxon>Hyalomma</taxon>
    </lineage>
</organism>
<keyword evidence="2" id="KW-1185">Reference proteome</keyword>
<dbReference type="Proteomes" id="UP000837675">
    <property type="component" value="Unassembled WGS sequence"/>
</dbReference>
<dbReference type="AlphaFoldDB" id="A0A8S4BWL7"/>
<name>A0A8S4BWL7_9ACAR</name>
<proteinExistence type="predicted"/>
<feature type="non-terminal residue" evidence="1">
    <location>
        <position position="1"/>
    </location>
</feature>
<sequence length="88" mass="9949">VTYLTIDLDQMDDSAIMSVIETLNGSRVTTLTIKFYKPKFEKEQAILHSLEDIKRIKVEVDNGCAKLSGESSIITKTEALFERAKRVI</sequence>
<accession>A0A8S4BWL7</accession>
<gene>
    <name evidence="1" type="ORF">MHYMCMPASI_00762</name>
</gene>
<reference evidence="1" key="1">
    <citation type="submission" date="2021-06" db="EMBL/GenBank/DDBJ databases">
        <authorList>
            <person name="Nardi T."/>
            <person name="Nardi T."/>
        </authorList>
    </citation>
    <scope>NUCLEOTIDE SEQUENCE</scope>
</reference>
<evidence type="ECO:0000313" key="1">
    <source>
        <dbReference type="EMBL" id="CAG7594354.1"/>
    </source>
</evidence>
<protein>
    <submittedName>
        <fullName evidence="1">Uncharacterized protein</fullName>
    </submittedName>
</protein>
<comment type="caution">
    <text evidence="1">The sequence shown here is derived from an EMBL/GenBank/DDBJ whole genome shotgun (WGS) entry which is preliminary data.</text>
</comment>
<dbReference type="EMBL" id="CAJVAF010000304">
    <property type="protein sequence ID" value="CAG7594354.1"/>
    <property type="molecule type" value="Genomic_DNA"/>
</dbReference>
<evidence type="ECO:0000313" key="2">
    <source>
        <dbReference type="Proteomes" id="UP000837675"/>
    </source>
</evidence>